<dbReference type="PROSITE" id="PS00201">
    <property type="entry name" value="FLAVODOXIN"/>
    <property type="match status" value="1"/>
</dbReference>
<evidence type="ECO:0000313" key="11">
    <source>
        <dbReference type="EMBL" id="SDO24822.1"/>
    </source>
</evidence>
<dbReference type="PANTHER" id="PTHR43687:SF6">
    <property type="entry name" value="L-ASPARTATE SEMIALDEHYDE SULFURTRANSFERASE IRON-SULFUR SUBUNIT"/>
    <property type="match status" value="1"/>
</dbReference>
<dbReference type="OrthoDB" id="9813995at2"/>
<reference evidence="10 13" key="2">
    <citation type="submission" date="2016-10" db="EMBL/GenBank/DDBJ databases">
        <authorList>
            <person name="de Groot N.N."/>
        </authorList>
    </citation>
    <scope>NUCLEOTIDE SEQUENCE [LARGE SCALE GENOMIC DNA]</scope>
    <source>
        <strain evidence="13">BP1-145</strain>
        <strain evidence="10">BP1-148</strain>
    </source>
</reference>
<dbReference type="Pfam" id="PF13237">
    <property type="entry name" value="Fer4_10"/>
    <property type="match status" value="1"/>
</dbReference>
<dbReference type="PANTHER" id="PTHR43687">
    <property type="entry name" value="ADENYLYLSULFATE REDUCTASE, BETA SUBUNIT"/>
    <property type="match status" value="1"/>
</dbReference>
<keyword evidence="8" id="KW-0411">Iron-sulfur</keyword>
<keyword evidence="5" id="KW-0677">Repeat</keyword>
<protein>
    <submittedName>
        <fullName evidence="11">4Fe-4S binding domain-containing protein</fullName>
    </submittedName>
</protein>
<accession>A0A1H0I032</accession>
<evidence type="ECO:0000256" key="3">
    <source>
        <dbReference type="ARBA" id="ARBA00022485"/>
    </source>
</evidence>
<evidence type="ECO:0000256" key="5">
    <source>
        <dbReference type="ARBA" id="ARBA00022737"/>
    </source>
</evidence>
<keyword evidence="6" id="KW-0249">Electron transport</keyword>
<dbReference type="InterPro" id="IPR017896">
    <property type="entry name" value="4Fe4S_Fe-S-bd"/>
</dbReference>
<dbReference type="Gene3D" id="3.40.50.360">
    <property type="match status" value="1"/>
</dbReference>
<evidence type="ECO:0000256" key="6">
    <source>
        <dbReference type="ARBA" id="ARBA00022982"/>
    </source>
</evidence>
<dbReference type="InterPro" id="IPR029039">
    <property type="entry name" value="Flavoprotein-like_sf"/>
</dbReference>
<dbReference type="InterPro" id="IPR001226">
    <property type="entry name" value="Flavodoxin_CS"/>
</dbReference>
<dbReference type="STRING" id="645274.SAMN04487901_10722"/>
<evidence type="ECO:0000256" key="4">
    <source>
        <dbReference type="ARBA" id="ARBA00022723"/>
    </source>
</evidence>
<dbReference type="GO" id="GO:0046872">
    <property type="term" value="F:metal ion binding"/>
    <property type="evidence" value="ECO:0007669"/>
    <property type="project" value="UniProtKB-KW"/>
</dbReference>
<dbReference type="PROSITE" id="PS51379">
    <property type="entry name" value="4FE4S_FER_2"/>
    <property type="match status" value="2"/>
</dbReference>
<feature type="domain" description="4Fe-4S ferredoxin-type" evidence="9">
    <location>
        <begin position="217"/>
        <end position="246"/>
    </location>
</feature>
<evidence type="ECO:0000256" key="7">
    <source>
        <dbReference type="ARBA" id="ARBA00023004"/>
    </source>
</evidence>
<sequence>MIFYFSGTGNTRWAAERLAQETGERLLFIPDEMKKGKCEYKLQEGERLGFCFPVHGWQPPRIVRKFIDNSEFKILNSNFIYALVTCGDSIGRTMEMLDKDLRKKGLRLDSAFSLIMPESYVCLPFMYTDMPEREHEKISKASEDLDRYTGMIKERKTDEVHTQRGLTPWTFSHVIGAYFNSYMITDKKFTVDTDLCIHCGKCANVCPTGDLLMKDGTPTWLHDDSCTNCLACYHHCPKHAINYGSITRKRGQYYFGHEK</sequence>
<keyword evidence="3" id="KW-0004">4Fe-4S</keyword>
<dbReference type="GO" id="GO:0009055">
    <property type="term" value="F:electron transfer activity"/>
    <property type="evidence" value="ECO:0007669"/>
    <property type="project" value="InterPro"/>
</dbReference>
<dbReference type="AlphaFoldDB" id="A0A1H0I032"/>
<feature type="domain" description="4Fe-4S ferredoxin-type" evidence="9">
    <location>
        <begin position="187"/>
        <end position="216"/>
    </location>
</feature>
<dbReference type="InterPro" id="IPR047964">
    <property type="entry name" value="EFR1-like"/>
</dbReference>
<dbReference type="Proteomes" id="UP000199134">
    <property type="component" value="Unassembled WGS sequence"/>
</dbReference>
<dbReference type="GO" id="GO:0051539">
    <property type="term" value="F:4 iron, 4 sulfur cluster binding"/>
    <property type="evidence" value="ECO:0007669"/>
    <property type="project" value="UniProtKB-KW"/>
</dbReference>
<accession>A0A1G7W203</accession>
<dbReference type="Proteomes" id="UP000198779">
    <property type="component" value="Unassembled WGS sequence"/>
</dbReference>
<evidence type="ECO:0000256" key="1">
    <source>
        <dbReference type="ARBA" id="ARBA00001917"/>
    </source>
</evidence>
<evidence type="ECO:0000313" key="13">
    <source>
        <dbReference type="Proteomes" id="UP000199134"/>
    </source>
</evidence>
<evidence type="ECO:0000256" key="8">
    <source>
        <dbReference type="ARBA" id="ARBA00023014"/>
    </source>
</evidence>
<keyword evidence="12" id="KW-1185">Reference proteome</keyword>
<dbReference type="NCBIfam" id="NF038196">
    <property type="entry name" value="ferrodoxin_EFR1"/>
    <property type="match status" value="1"/>
</dbReference>
<dbReference type="EMBL" id="FNCQ01000007">
    <property type="protein sequence ID" value="SDG65908.1"/>
    <property type="molecule type" value="Genomic_DNA"/>
</dbReference>
<dbReference type="InterPro" id="IPR017900">
    <property type="entry name" value="4Fe4S_Fe_S_CS"/>
</dbReference>
<evidence type="ECO:0000259" key="9">
    <source>
        <dbReference type="PROSITE" id="PS51379"/>
    </source>
</evidence>
<keyword evidence="2" id="KW-0813">Transport</keyword>
<dbReference type="RefSeq" id="WP_091816905.1">
    <property type="nucleotide sequence ID" value="NZ_FNCQ01000007.1"/>
</dbReference>
<evidence type="ECO:0000313" key="12">
    <source>
        <dbReference type="Proteomes" id="UP000198779"/>
    </source>
</evidence>
<gene>
    <name evidence="11" type="ORF">SAMN04487900_11293</name>
    <name evidence="10" type="ORF">SAMN04487901_10722</name>
</gene>
<dbReference type="Gene3D" id="3.30.70.20">
    <property type="match status" value="1"/>
</dbReference>
<dbReference type="GO" id="GO:0010181">
    <property type="term" value="F:FMN binding"/>
    <property type="evidence" value="ECO:0007669"/>
    <property type="project" value="InterPro"/>
</dbReference>
<dbReference type="SUPFAM" id="SSF54862">
    <property type="entry name" value="4Fe-4S ferredoxins"/>
    <property type="match status" value="1"/>
</dbReference>
<dbReference type="InterPro" id="IPR050572">
    <property type="entry name" value="Fe-S_Ferredoxin"/>
</dbReference>
<keyword evidence="7" id="KW-0408">Iron</keyword>
<proteinExistence type="predicted"/>
<evidence type="ECO:0000256" key="2">
    <source>
        <dbReference type="ARBA" id="ARBA00022448"/>
    </source>
</evidence>
<dbReference type="PROSITE" id="PS00198">
    <property type="entry name" value="4FE4S_FER_1"/>
    <property type="match status" value="2"/>
</dbReference>
<name>A0A1H0I032_9BACT</name>
<comment type="cofactor">
    <cofactor evidence="1">
        <name>FMN</name>
        <dbReference type="ChEBI" id="CHEBI:58210"/>
    </cofactor>
</comment>
<keyword evidence="4" id="KW-0479">Metal-binding</keyword>
<dbReference type="SUPFAM" id="SSF52218">
    <property type="entry name" value="Flavoproteins"/>
    <property type="match status" value="1"/>
</dbReference>
<dbReference type="EMBL" id="FNIW01000012">
    <property type="protein sequence ID" value="SDO24822.1"/>
    <property type="molecule type" value="Genomic_DNA"/>
</dbReference>
<organism evidence="11 13">
    <name type="scientific">Prevotella communis</name>
    <dbReference type="NCBI Taxonomy" id="2913614"/>
    <lineage>
        <taxon>Bacteria</taxon>
        <taxon>Pseudomonadati</taxon>
        <taxon>Bacteroidota</taxon>
        <taxon>Bacteroidia</taxon>
        <taxon>Bacteroidales</taxon>
        <taxon>Prevotellaceae</taxon>
        <taxon>Prevotella</taxon>
    </lineage>
</organism>
<evidence type="ECO:0000313" key="10">
    <source>
        <dbReference type="EMBL" id="SDG65908.1"/>
    </source>
</evidence>
<reference evidence="11 12" key="1">
    <citation type="submission" date="2016-10" db="EMBL/GenBank/DDBJ databases">
        <authorList>
            <person name="Varghese N."/>
            <person name="Submissions S."/>
        </authorList>
    </citation>
    <scope>NUCLEOTIDE SEQUENCE</scope>
    <source>
        <strain evidence="11">BP1-145</strain>
        <strain evidence="12">BP1-148</strain>
    </source>
</reference>